<dbReference type="CDD" id="cd20265">
    <property type="entry name" value="Complex1_LYR_ETFRF1_LYRM5"/>
    <property type="match status" value="1"/>
</dbReference>
<evidence type="ECO:0000259" key="3">
    <source>
        <dbReference type="Pfam" id="PF05347"/>
    </source>
</evidence>
<dbReference type="GeneTree" id="ENSGT00390000001810"/>
<gene>
    <name evidence="4" type="primary">etfrf1</name>
</gene>
<dbReference type="PANTHER" id="PTHR21024">
    <property type="entry name" value="GROWTH HORMONE-INDUCIBLE SOLUBLE PROTEIN-RELATED"/>
    <property type="match status" value="1"/>
</dbReference>
<feature type="transmembrane region" description="Helical" evidence="2">
    <location>
        <begin position="62"/>
        <end position="79"/>
    </location>
</feature>
<comment type="similarity">
    <text evidence="1">Belongs to the complex I LYR family.</text>
</comment>
<reference evidence="4" key="1">
    <citation type="journal article" date="2010" name="Science">
        <title>The genome of the Western clawed frog Xenopus tropicalis.</title>
        <authorList>
            <person name="Hellsten U."/>
            <person name="Harland R.M."/>
            <person name="Gilchrist M.J."/>
            <person name="Hendrix D."/>
            <person name="Jurka J."/>
            <person name="Kapitonov V."/>
            <person name="Ovcharenko I."/>
            <person name="Putnam N.H."/>
            <person name="Shu S."/>
            <person name="Taher L."/>
            <person name="Blitz I.L."/>
            <person name="Blumberg B."/>
            <person name="Dichmann D.S."/>
            <person name="Dubchak I."/>
            <person name="Amaya E."/>
            <person name="Detter J.C."/>
            <person name="Fletcher R."/>
            <person name="Gerhard D.S."/>
            <person name="Goodstein D."/>
            <person name="Graves T."/>
            <person name="Grigoriev I.V."/>
            <person name="Grimwood J."/>
            <person name="Kawashima T."/>
            <person name="Lindquist E."/>
            <person name="Lucas S.M."/>
            <person name="Mead P.E."/>
            <person name="Mitros T."/>
            <person name="Ogino H."/>
            <person name="Ohta Y."/>
            <person name="Poliakov A.V."/>
            <person name="Pollet N."/>
            <person name="Robert J."/>
            <person name="Salamov A."/>
            <person name="Sater A.K."/>
            <person name="Schmutz J."/>
            <person name="Terry A."/>
            <person name="Vize P.D."/>
            <person name="Warren W.C."/>
            <person name="Wells D."/>
            <person name="Wills A."/>
            <person name="Wilson R.K."/>
            <person name="Zimmerman L.B."/>
            <person name="Zorn A.M."/>
            <person name="Grainger R."/>
            <person name="Grammer T."/>
            <person name="Khokha M.K."/>
            <person name="Richardson P.M."/>
            <person name="Rokhsar D.S."/>
        </authorList>
    </citation>
    <scope>NUCLEOTIDE SEQUENCE [LARGE SCALE GENOMIC DNA]</scope>
    <source>
        <strain evidence="4">Nigerian</strain>
    </source>
</reference>
<dbReference type="AlphaFoldDB" id="A0A803J9T2"/>
<dbReference type="InterPro" id="IPR052000">
    <property type="entry name" value="ETFRF1"/>
</dbReference>
<keyword evidence="2" id="KW-1133">Transmembrane helix</keyword>
<keyword evidence="2" id="KW-0812">Transmembrane</keyword>
<keyword evidence="2" id="KW-0472">Membrane</keyword>
<evidence type="ECO:0000256" key="1">
    <source>
        <dbReference type="ARBA" id="ARBA00009508"/>
    </source>
</evidence>
<evidence type="ECO:0000313" key="4">
    <source>
        <dbReference type="Ensembl" id="ENSXETP00000104647"/>
    </source>
</evidence>
<dbReference type="PANTHER" id="PTHR21024:SF0">
    <property type="entry name" value="ELECTRON TRANSFER FLAVOPROTEIN REGULATORY FACTOR 1"/>
    <property type="match status" value="1"/>
</dbReference>
<dbReference type="InterPro" id="IPR045296">
    <property type="entry name" value="Complex1_LYR_ETFRF1_LYRM5"/>
</dbReference>
<dbReference type="InterPro" id="IPR008011">
    <property type="entry name" value="Complex1_LYR_dom"/>
</dbReference>
<dbReference type="GO" id="GO:0090324">
    <property type="term" value="P:negative regulation of oxidative phosphorylation"/>
    <property type="evidence" value="ECO:0007669"/>
    <property type="project" value="InterPro"/>
</dbReference>
<sequence length="165" mass="18954">METTGRERGGAWCDVIQTRRLLPEVVRAAHVGGRGCAQPLMTMANPLRGEVVRLYKNVSNTVIGYQGIMALLAVTVGIWGNGNDLLLFVSPLKLLFLGREYPKGESYFRERLKRAFLKNKDVRDPEKIKELIGRGEFVIKELEALYFLRKYRAMKQRYYEDKESP</sequence>
<accession>A0A803J9T2</accession>
<organism evidence="4">
    <name type="scientific">Xenopus tropicalis</name>
    <name type="common">Western clawed frog</name>
    <name type="synonym">Silurana tropicalis</name>
    <dbReference type="NCBI Taxonomy" id="8364"/>
    <lineage>
        <taxon>Eukaryota</taxon>
        <taxon>Metazoa</taxon>
        <taxon>Chordata</taxon>
        <taxon>Craniata</taxon>
        <taxon>Vertebrata</taxon>
        <taxon>Euteleostomi</taxon>
        <taxon>Amphibia</taxon>
        <taxon>Batrachia</taxon>
        <taxon>Anura</taxon>
        <taxon>Pipoidea</taxon>
        <taxon>Pipidae</taxon>
        <taxon>Xenopodinae</taxon>
        <taxon>Xenopus</taxon>
        <taxon>Silurana</taxon>
    </lineage>
</organism>
<name>A0A803J9T2_XENTR</name>
<evidence type="ECO:0000256" key="2">
    <source>
        <dbReference type="SAM" id="Phobius"/>
    </source>
</evidence>
<reference evidence="4" key="2">
    <citation type="submission" date="2021-03" db="UniProtKB">
        <authorList>
            <consortium name="Ensembl"/>
        </authorList>
    </citation>
    <scope>IDENTIFICATION</scope>
</reference>
<dbReference type="Pfam" id="PF05347">
    <property type="entry name" value="Complex1_LYR"/>
    <property type="match status" value="1"/>
</dbReference>
<feature type="domain" description="Complex 1 LYR protein" evidence="3">
    <location>
        <begin position="94"/>
        <end position="139"/>
    </location>
</feature>
<proteinExistence type="inferred from homology"/>
<dbReference type="InParanoid" id="A0A803J9T2"/>
<protein>
    <submittedName>
        <fullName evidence="4">Electron transfer flavoprotein regulatory factor 1</fullName>
    </submittedName>
</protein>
<dbReference type="Ensembl" id="ENSXETT00000105669">
    <property type="protein sequence ID" value="ENSXETP00000104647"/>
    <property type="gene ID" value="ENSXETG00000046152"/>
</dbReference>
<dbReference type="FunCoup" id="A0A803J9T2">
    <property type="interactions" value="725"/>
</dbReference>